<evidence type="ECO:0000313" key="1">
    <source>
        <dbReference type="EMBL" id="GAH02878.1"/>
    </source>
</evidence>
<name>X1E2I3_9ZZZZ</name>
<accession>X1E2I3</accession>
<dbReference type="AlphaFoldDB" id="X1E2I3"/>
<reference evidence="1" key="1">
    <citation type="journal article" date="2014" name="Front. Microbiol.">
        <title>High frequency of phylogenetically diverse reductive dehalogenase-homologous genes in deep subseafloor sedimentary metagenomes.</title>
        <authorList>
            <person name="Kawai M."/>
            <person name="Futagami T."/>
            <person name="Toyoda A."/>
            <person name="Takaki Y."/>
            <person name="Nishi S."/>
            <person name="Hori S."/>
            <person name="Arai W."/>
            <person name="Tsubouchi T."/>
            <person name="Morono Y."/>
            <person name="Uchiyama I."/>
            <person name="Ito T."/>
            <person name="Fujiyama A."/>
            <person name="Inagaki F."/>
            <person name="Takami H."/>
        </authorList>
    </citation>
    <scope>NUCLEOTIDE SEQUENCE</scope>
    <source>
        <strain evidence="1">Expedition CK06-06</strain>
    </source>
</reference>
<gene>
    <name evidence="1" type="ORF">S01H4_45923</name>
</gene>
<dbReference type="EMBL" id="BART01025605">
    <property type="protein sequence ID" value="GAH02878.1"/>
    <property type="molecule type" value="Genomic_DNA"/>
</dbReference>
<protein>
    <submittedName>
        <fullName evidence="1">Uncharacterized protein</fullName>
    </submittedName>
</protein>
<comment type="caution">
    <text evidence="1">The sequence shown here is derived from an EMBL/GenBank/DDBJ whole genome shotgun (WGS) entry which is preliminary data.</text>
</comment>
<sequence>ERKELRLKKEKEQELKQNKRNGFFNAYAEMLKNEDLCEKVWELVKKEDFEDTHVRHIEKQVNDIKEEQLSALRKNTTLSNEEFSLVCGGMYSPIIFRDEMKYQLGLPHNKVPNPSKFRKYVRVSLDGIKKSREEIKEYLSSANF</sequence>
<feature type="non-terminal residue" evidence="1">
    <location>
        <position position="1"/>
    </location>
</feature>
<proteinExistence type="predicted"/>
<organism evidence="1">
    <name type="scientific">marine sediment metagenome</name>
    <dbReference type="NCBI Taxonomy" id="412755"/>
    <lineage>
        <taxon>unclassified sequences</taxon>
        <taxon>metagenomes</taxon>
        <taxon>ecological metagenomes</taxon>
    </lineage>
</organism>